<organism evidence="4 7">
    <name type="scientific">Didymodactylos carnosus</name>
    <dbReference type="NCBI Taxonomy" id="1234261"/>
    <lineage>
        <taxon>Eukaryota</taxon>
        <taxon>Metazoa</taxon>
        <taxon>Spiralia</taxon>
        <taxon>Gnathifera</taxon>
        <taxon>Rotifera</taxon>
        <taxon>Eurotatoria</taxon>
        <taxon>Bdelloidea</taxon>
        <taxon>Philodinida</taxon>
        <taxon>Philodinidae</taxon>
        <taxon>Didymodactylos</taxon>
    </lineage>
</organism>
<dbReference type="Proteomes" id="UP000663829">
    <property type="component" value="Unassembled WGS sequence"/>
</dbReference>
<gene>
    <name evidence="4" type="ORF">GPM918_LOCUS32469</name>
    <name evidence="3" type="ORF">OVA965_LOCUS12946</name>
    <name evidence="6" type="ORF">SRO942_LOCUS33140</name>
    <name evidence="5" type="ORF">TMI583_LOCUS12950</name>
</gene>
<keyword evidence="7" id="KW-1185">Reference proteome</keyword>
<accession>A0A815JMD3</accession>
<keyword evidence="2" id="KW-0472">Membrane</keyword>
<dbReference type="Proteomes" id="UP000677228">
    <property type="component" value="Unassembled WGS sequence"/>
</dbReference>
<evidence type="ECO:0000313" key="6">
    <source>
        <dbReference type="EMBL" id="CAF4279101.1"/>
    </source>
</evidence>
<evidence type="ECO:0000313" key="3">
    <source>
        <dbReference type="EMBL" id="CAF0967916.1"/>
    </source>
</evidence>
<evidence type="ECO:0000313" key="7">
    <source>
        <dbReference type="Proteomes" id="UP000663829"/>
    </source>
</evidence>
<evidence type="ECO:0000256" key="1">
    <source>
        <dbReference type="SAM" id="MobiDB-lite"/>
    </source>
</evidence>
<dbReference type="EMBL" id="CAJOBA010005309">
    <property type="protein sequence ID" value="CAF3739614.1"/>
    <property type="molecule type" value="Genomic_DNA"/>
</dbReference>
<dbReference type="EMBL" id="CAJOBC010081998">
    <property type="protein sequence ID" value="CAF4279101.1"/>
    <property type="molecule type" value="Genomic_DNA"/>
</dbReference>
<dbReference type="Proteomes" id="UP000681722">
    <property type="component" value="Unassembled WGS sequence"/>
</dbReference>
<evidence type="ECO:0000313" key="4">
    <source>
        <dbReference type="EMBL" id="CAF1384031.1"/>
    </source>
</evidence>
<dbReference type="AlphaFoldDB" id="A0A815JMD3"/>
<reference evidence="4" key="1">
    <citation type="submission" date="2021-02" db="EMBL/GenBank/DDBJ databases">
        <authorList>
            <person name="Nowell W R."/>
        </authorList>
    </citation>
    <scope>NUCLEOTIDE SEQUENCE</scope>
</reference>
<feature type="region of interest" description="Disordered" evidence="1">
    <location>
        <begin position="130"/>
        <end position="163"/>
    </location>
</feature>
<feature type="transmembrane region" description="Helical" evidence="2">
    <location>
        <begin position="94"/>
        <end position="116"/>
    </location>
</feature>
<protein>
    <submittedName>
        <fullName evidence="4">Uncharacterized protein</fullName>
    </submittedName>
</protein>
<dbReference type="Proteomes" id="UP000682733">
    <property type="component" value="Unassembled WGS sequence"/>
</dbReference>
<keyword evidence="2" id="KW-1133">Transmembrane helix</keyword>
<proteinExistence type="predicted"/>
<dbReference type="EMBL" id="CAJNOK010005303">
    <property type="protein sequence ID" value="CAF0967916.1"/>
    <property type="molecule type" value="Genomic_DNA"/>
</dbReference>
<dbReference type="EMBL" id="CAJNOQ010016594">
    <property type="protein sequence ID" value="CAF1384031.1"/>
    <property type="molecule type" value="Genomic_DNA"/>
</dbReference>
<keyword evidence="2" id="KW-0812">Transmembrane</keyword>
<sequence>MVEPQSTTPSLDDVDTVLVHMIVNDAPILSEENLGQDFNQNIVETVSETTTTQINQIINEINGIIDSGKQAINGTLSEAKKSTSFWTGWPTEKILLIVLMSLCALGIIISVLYILLGKQFKKSRGAARELETRSKTQTGAAMGGATDPQYRQLPTRNPDTNIA</sequence>
<feature type="compositionally biased region" description="Polar residues" evidence="1">
    <location>
        <begin position="152"/>
        <end position="163"/>
    </location>
</feature>
<evidence type="ECO:0000256" key="2">
    <source>
        <dbReference type="SAM" id="Phobius"/>
    </source>
</evidence>
<evidence type="ECO:0000313" key="5">
    <source>
        <dbReference type="EMBL" id="CAF3739614.1"/>
    </source>
</evidence>
<name>A0A815JMD3_9BILA</name>
<comment type="caution">
    <text evidence="4">The sequence shown here is derived from an EMBL/GenBank/DDBJ whole genome shotgun (WGS) entry which is preliminary data.</text>
</comment>